<feature type="non-terminal residue" evidence="1">
    <location>
        <position position="84"/>
    </location>
</feature>
<proteinExistence type="predicted"/>
<evidence type="ECO:0000313" key="1">
    <source>
        <dbReference type="EMBL" id="CEK79809.1"/>
    </source>
</evidence>
<reference evidence="1" key="1">
    <citation type="submission" date="2014-12" db="EMBL/GenBank/DDBJ databases">
        <title>Insight into the proteome of Arion vulgaris.</title>
        <authorList>
            <person name="Aradska J."/>
            <person name="Bulat T."/>
            <person name="Smidak R."/>
            <person name="Sarate P."/>
            <person name="Gangsoo J."/>
            <person name="Sialana F."/>
            <person name="Bilban M."/>
            <person name="Lubec G."/>
        </authorList>
    </citation>
    <scope>NUCLEOTIDE SEQUENCE</scope>
    <source>
        <tissue evidence="1">Skin</tissue>
    </source>
</reference>
<accession>A0A0B7AFL0</accession>
<gene>
    <name evidence="1" type="primary">ORF117608</name>
</gene>
<dbReference type="EMBL" id="HACG01032944">
    <property type="protein sequence ID" value="CEK79809.1"/>
    <property type="molecule type" value="Transcribed_RNA"/>
</dbReference>
<organism evidence="1">
    <name type="scientific">Arion vulgaris</name>
    <dbReference type="NCBI Taxonomy" id="1028688"/>
    <lineage>
        <taxon>Eukaryota</taxon>
        <taxon>Metazoa</taxon>
        <taxon>Spiralia</taxon>
        <taxon>Lophotrochozoa</taxon>
        <taxon>Mollusca</taxon>
        <taxon>Gastropoda</taxon>
        <taxon>Heterobranchia</taxon>
        <taxon>Euthyneura</taxon>
        <taxon>Panpulmonata</taxon>
        <taxon>Eupulmonata</taxon>
        <taxon>Stylommatophora</taxon>
        <taxon>Helicina</taxon>
        <taxon>Arionoidea</taxon>
        <taxon>Arionidae</taxon>
        <taxon>Arion</taxon>
    </lineage>
</organism>
<name>A0A0B7AFL0_9EUPU</name>
<dbReference type="AlphaFoldDB" id="A0A0B7AFL0"/>
<sequence>MTQCFHEMIIQGCLSFSGSADCNSSGHIRYMKDVCIPKDIYTASDEGEGADKRSPFRCKIECKQDIMALEICSLLSSSRSFFTT</sequence>
<protein>
    <submittedName>
        <fullName evidence="1">Uncharacterized protein</fullName>
    </submittedName>
</protein>